<dbReference type="InterPro" id="IPR029044">
    <property type="entry name" value="Nucleotide-diphossugar_trans"/>
</dbReference>
<gene>
    <name evidence="3" type="ORF">M8330_01180</name>
</gene>
<evidence type="ECO:0000313" key="3">
    <source>
        <dbReference type="EMBL" id="MCM0618904.1"/>
    </source>
</evidence>
<evidence type="ECO:0000313" key="4">
    <source>
        <dbReference type="Proteomes" id="UP001139485"/>
    </source>
</evidence>
<dbReference type="EMBL" id="JAMOIL010000001">
    <property type="protein sequence ID" value="MCM0618904.1"/>
    <property type="molecule type" value="Genomic_DNA"/>
</dbReference>
<protein>
    <submittedName>
        <fullName evidence="3">Glycosyltransferase</fullName>
        <ecNumber evidence="3">2.4.-.-</ecNumber>
    </submittedName>
</protein>
<accession>A0A9X2D4I8</accession>
<dbReference type="EC" id="2.4.-.-" evidence="3"/>
<dbReference type="Gene3D" id="3.90.550.10">
    <property type="entry name" value="Spore Coat Polysaccharide Biosynthesis Protein SpsA, Chain A"/>
    <property type="match status" value="1"/>
</dbReference>
<dbReference type="Pfam" id="PF00535">
    <property type="entry name" value="Glycos_transf_2"/>
    <property type="match status" value="1"/>
</dbReference>
<feature type="domain" description="Glycosyltransferase 2-like" evidence="2">
    <location>
        <begin position="30"/>
        <end position="190"/>
    </location>
</feature>
<comment type="caution">
    <text evidence="3">The sequence shown here is derived from an EMBL/GenBank/DDBJ whole genome shotgun (WGS) entry which is preliminary data.</text>
</comment>
<evidence type="ECO:0000259" key="2">
    <source>
        <dbReference type="Pfam" id="PF00535"/>
    </source>
</evidence>
<dbReference type="RefSeq" id="WP_250825848.1">
    <property type="nucleotide sequence ID" value="NZ_JAMOIL010000001.1"/>
</dbReference>
<feature type="region of interest" description="Disordered" evidence="1">
    <location>
        <begin position="1"/>
        <end position="27"/>
    </location>
</feature>
<dbReference type="PANTHER" id="PTHR43685:SF3">
    <property type="entry name" value="SLR2126 PROTEIN"/>
    <property type="match status" value="1"/>
</dbReference>
<dbReference type="InterPro" id="IPR001173">
    <property type="entry name" value="Glyco_trans_2-like"/>
</dbReference>
<organism evidence="3 4">
    <name type="scientific">Nocardioides bruguierae</name>
    <dbReference type="NCBI Taxonomy" id="2945102"/>
    <lineage>
        <taxon>Bacteria</taxon>
        <taxon>Bacillati</taxon>
        <taxon>Actinomycetota</taxon>
        <taxon>Actinomycetes</taxon>
        <taxon>Propionibacteriales</taxon>
        <taxon>Nocardioidaceae</taxon>
        <taxon>Nocardioides</taxon>
    </lineage>
</organism>
<keyword evidence="3" id="KW-0328">Glycosyltransferase</keyword>
<dbReference type="SUPFAM" id="SSF53448">
    <property type="entry name" value="Nucleotide-diphospho-sugar transferases"/>
    <property type="match status" value="1"/>
</dbReference>
<proteinExistence type="predicted"/>
<dbReference type="Proteomes" id="UP001139485">
    <property type="component" value="Unassembled WGS sequence"/>
</dbReference>
<keyword evidence="3" id="KW-0808">Transferase</keyword>
<name>A0A9X2D4I8_9ACTN</name>
<dbReference type="PANTHER" id="PTHR43685">
    <property type="entry name" value="GLYCOSYLTRANSFERASE"/>
    <property type="match status" value="1"/>
</dbReference>
<reference evidence="3" key="1">
    <citation type="submission" date="2022-05" db="EMBL/GenBank/DDBJ databases">
        <authorList>
            <person name="Tuo L."/>
        </authorList>
    </citation>
    <scope>NUCLEOTIDE SEQUENCE</scope>
    <source>
        <strain evidence="3">BSK12Z-4</strain>
    </source>
</reference>
<sequence length="328" mass="35080">MTTSSRVEDDTTSASAPQPGRPRPVGTVGVLVCTHDAARLDQVTAAVASVRAQTATVDEVLVMVDGTDDLRDLVRARLPRERVEGLGANHGVSVARTRGAQALDTDVVVFLDDDAVADPGWVEHLLQPLAEDDVLGVSGRSAGLWDSPRPDWLPEEFLWTVGLSFAGQPTRCTRVRNVYGGCAALRRDVFLAVGGFDPDLGHRAGVSGGGEEAEFCLRASARTGGTFAYHPDAVIRHHVPGDRLTWRFFWDRCFSEGVQKVRLSRLVAGAALGDERAFAARLPRSVLAAALHRETRPRALGLVVGALAVLAGMGRAQVDGRRLRGGRA</sequence>
<dbReference type="GO" id="GO:0016757">
    <property type="term" value="F:glycosyltransferase activity"/>
    <property type="evidence" value="ECO:0007669"/>
    <property type="project" value="UniProtKB-KW"/>
</dbReference>
<dbReference type="InterPro" id="IPR050834">
    <property type="entry name" value="Glycosyltransf_2"/>
</dbReference>
<dbReference type="AlphaFoldDB" id="A0A9X2D4I8"/>
<keyword evidence="4" id="KW-1185">Reference proteome</keyword>
<evidence type="ECO:0000256" key="1">
    <source>
        <dbReference type="SAM" id="MobiDB-lite"/>
    </source>
</evidence>